<sequence length="60" mass="6725">MALSHMPGHFPGGRSHTRACPGRLHTARGALLQSYHVFRYGCNTRGYTHPYMTTTPNDTH</sequence>
<protein>
    <submittedName>
        <fullName evidence="1">Uncharacterized protein</fullName>
    </submittedName>
</protein>
<evidence type="ECO:0000313" key="2">
    <source>
        <dbReference type="Proteomes" id="UP000324222"/>
    </source>
</evidence>
<organism evidence="1 2">
    <name type="scientific">Portunus trituberculatus</name>
    <name type="common">Swimming crab</name>
    <name type="synonym">Neptunus trituberculatus</name>
    <dbReference type="NCBI Taxonomy" id="210409"/>
    <lineage>
        <taxon>Eukaryota</taxon>
        <taxon>Metazoa</taxon>
        <taxon>Ecdysozoa</taxon>
        <taxon>Arthropoda</taxon>
        <taxon>Crustacea</taxon>
        <taxon>Multicrustacea</taxon>
        <taxon>Malacostraca</taxon>
        <taxon>Eumalacostraca</taxon>
        <taxon>Eucarida</taxon>
        <taxon>Decapoda</taxon>
        <taxon>Pleocyemata</taxon>
        <taxon>Brachyura</taxon>
        <taxon>Eubrachyura</taxon>
        <taxon>Portunoidea</taxon>
        <taxon>Portunidae</taxon>
        <taxon>Portuninae</taxon>
        <taxon>Portunus</taxon>
    </lineage>
</organism>
<dbReference type="AlphaFoldDB" id="A0A5B7EKK8"/>
<evidence type="ECO:0000313" key="1">
    <source>
        <dbReference type="EMBL" id="MPC35011.1"/>
    </source>
</evidence>
<dbReference type="Proteomes" id="UP000324222">
    <property type="component" value="Unassembled WGS sequence"/>
</dbReference>
<proteinExistence type="predicted"/>
<name>A0A5B7EKK8_PORTR</name>
<keyword evidence="2" id="KW-1185">Reference proteome</keyword>
<reference evidence="1 2" key="1">
    <citation type="submission" date="2019-05" db="EMBL/GenBank/DDBJ databases">
        <title>Another draft genome of Portunus trituberculatus and its Hox gene families provides insights of decapod evolution.</title>
        <authorList>
            <person name="Jeong J.-H."/>
            <person name="Song I."/>
            <person name="Kim S."/>
            <person name="Choi T."/>
            <person name="Kim D."/>
            <person name="Ryu S."/>
            <person name="Kim W."/>
        </authorList>
    </citation>
    <scope>NUCLEOTIDE SEQUENCE [LARGE SCALE GENOMIC DNA]</scope>
    <source>
        <tissue evidence="1">Muscle</tissue>
    </source>
</reference>
<dbReference type="EMBL" id="VSRR010003178">
    <property type="protein sequence ID" value="MPC35011.1"/>
    <property type="molecule type" value="Genomic_DNA"/>
</dbReference>
<gene>
    <name evidence="1" type="ORF">E2C01_028418</name>
</gene>
<accession>A0A5B7EKK8</accession>
<comment type="caution">
    <text evidence="1">The sequence shown here is derived from an EMBL/GenBank/DDBJ whole genome shotgun (WGS) entry which is preliminary data.</text>
</comment>